<dbReference type="AlphaFoldDB" id="A0A7Z0RWA4"/>
<dbReference type="Pfam" id="PF22752">
    <property type="entry name" value="DUF488-N3i"/>
    <property type="match status" value="1"/>
</dbReference>
<dbReference type="Proteomes" id="UP000586119">
    <property type="component" value="Unassembled WGS sequence"/>
</dbReference>
<comment type="caution">
    <text evidence="1">The sequence shown here is derived from an EMBL/GenBank/DDBJ whole genome shotgun (WGS) entry which is preliminary data.</text>
</comment>
<accession>A0A7Z0RWA4</accession>
<dbReference type="EMBL" id="JACCDF010000024">
    <property type="protein sequence ID" value="NYS62556.1"/>
    <property type="molecule type" value="Genomic_DNA"/>
</dbReference>
<protein>
    <submittedName>
        <fullName evidence="1">DUF488 family protein</fullName>
    </submittedName>
</protein>
<name>A0A7Z0RWA4_9GAMM</name>
<evidence type="ECO:0000313" key="2">
    <source>
        <dbReference type="Proteomes" id="UP000586119"/>
    </source>
</evidence>
<dbReference type="PANTHER" id="PTHR36849:SF1">
    <property type="entry name" value="CYTOPLASMIC PROTEIN"/>
    <property type="match status" value="1"/>
</dbReference>
<gene>
    <name evidence="1" type="ORF">HZS81_17525</name>
</gene>
<dbReference type="RefSeq" id="WP_179931812.1">
    <property type="nucleotide sequence ID" value="NZ_JACCDF010000024.1"/>
</dbReference>
<sequence>MNYTINLKRVYTTVEALDGARILVDRLWPRGRTRETLALTEWFLDVAPSSSLSRKYHQQQINETSFEACYRTELREHPDTLLPLMRYAREGVLTLLSACRNTDHSHLPVLKEMVLSALAEEDAIDCDPSSPPCWAHEWHEP</sequence>
<evidence type="ECO:0000313" key="1">
    <source>
        <dbReference type="EMBL" id="NYS62556.1"/>
    </source>
</evidence>
<dbReference type="InterPro" id="IPR052552">
    <property type="entry name" value="YeaO-like"/>
</dbReference>
<proteinExistence type="predicted"/>
<dbReference type="PANTHER" id="PTHR36849">
    <property type="entry name" value="CYTOPLASMIC PROTEIN-RELATED"/>
    <property type="match status" value="1"/>
</dbReference>
<reference evidence="1 2" key="1">
    <citation type="journal article" date="2015" name="Int. J. Syst. Evol. Microbiol.">
        <title>Halomonas salicampi sp. nov., a halotolerant and alkalitolerant bacterium isolated from a saltern soil.</title>
        <authorList>
            <person name="Lee J.C."/>
            <person name="Kim Y.S."/>
            <person name="Yun B.S."/>
            <person name="Whang K.S."/>
        </authorList>
    </citation>
    <scope>NUCLEOTIDE SEQUENCE [LARGE SCALE GENOMIC DNA]</scope>
    <source>
        <strain evidence="1 2">BH103</strain>
    </source>
</reference>
<keyword evidence="2" id="KW-1185">Reference proteome</keyword>
<organism evidence="1 2">
    <name type="scientific">Vreelandella salicampi</name>
    <dbReference type="NCBI Taxonomy" id="1449798"/>
    <lineage>
        <taxon>Bacteria</taxon>
        <taxon>Pseudomonadati</taxon>
        <taxon>Pseudomonadota</taxon>
        <taxon>Gammaproteobacteria</taxon>
        <taxon>Oceanospirillales</taxon>
        <taxon>Halomonadaceae</taxon>
        <taxon>Vreelandella</taxon>
    </lineage>
</organism>